<dbReference type="AlphaFoldDB" id="A0AAI9AH06"/>
<gene>
    <name evidence="10" type="ORF">CMTB2_08052</name>
</gene>
<dbReference type="SUPFAM" id="SSF56317">
    <property type="entry name" value="Carbon-nitrogen hydrolase"/>
    <property type="match status" value="1"/>
</dbReference>
<evidence type="ECO:0000256" key="8">
    <source>
        <dbReference type="ARBA" id="ARBA00023315"/>
    </source>
</evidence>
<feature type="domain" description="CN hydrolase" evidence="9">
    <location>
        <begin position="46"/>
        <end position="257"/>
    </location>
</feature>
<dbReference type="InterPro" id="IPR004563">
    <property type="entry name" value="Apolipo_AcylTrfase"/>
</dbReference>
<dbReference type="GO" id="GO:0042158">
    <property type="term" value="P:lipoprotein biosynthetic process"/>
    <property type="evidence" value="ECO:0007669"/>
    <property type="project" value="InterPro"/>
</dbReference>
<evidence type="ECO:0000313" key="11">
    <source>
        <dbReference type="Proteomes" id="UP000003288"/>
    </source>
</evidence>
<keyword evidence="5" id="KW-0812">Transmembrane</keyword>
<keyword evidence="6" id="KW-1133">Transmembrane helix</keyword>
<comment type="caution">
    <text evidence="10">The sequence shown here is derived from an EMBL/GenBank/DDBJ whole genome shotgun (WGS) entry which is preliminary data.</text>
</comment>
<evidence type="ECO:0000256" key="7">
    <source>
        <dbReference type="ARBA" id="ARBA00023136"/>
    </source>
</evidence>
<dbReference type="PROSITE" id="PS50263">
    <property type="entry name" value="CN_HYDROLASE"/>
    <property type="match status" value="1"/>
</dbReference>
<keyword evidence="4" id="KW-0808">Transferase</keyword>
<evidence type="ECO:0000256" key="2">
    <source>
        <dbReference type="ARBA" id="ARBA00010065"/>
    </source>
</evidence>
<evidence type="ECO:0000256" key="3">
    <source>
        <dbReference type="ARBA" id="ARBA00022475"/>
    </source>
</evidence>
<dbReference type="Pfam" id="PF00795">
    <property type="entry name" value="CN_hydrolase"/>
    <property type="match status" value="1"/>
</dbReference>
<dbReference type="EMBL" id="ABCJ01000005">
    <property type="protein sequence ID" value="EDM23472.1"/>
    <property type="molecule type" value="Genomic_DNA"/>
</dbReference>
<evidence type="ECO:0000256" key="6">
    <source>
        <dbReference type="ARBA" id="ARBA00022989"/>
    </source>
</evidence>
<keyword evidence="3" id="KW-1003">Cell membrane</keyword>
<accession>A0AAI9AH06</accession>
<comment type="similarity">
    <text evidence="2">Belongs to the CN hydrolase family. Apolipoprotein N-acyltransferase subfamily.</text>
</comment>
<organism evidence="10 11">
    <name type="scientific">Caminibacter mediatlanticus TB-2</name>
    <dbReference type="NCBI Taxonomy" id="391592"/>
    <lineage>
        <taxon>Bacteria</taxon>
        <taxon>Pseudomonadati</taxon>
        <taxon>Campylobacterota</taxon>
        <taxon>Epsilonproteobacteria</taxon>
        <taxon>Nautiliales</taxon>
        <taxon>Nautiliaceae</taxon>
        <taxon>Caminibacter</taxon>
    </lineage>
</organism>
<dbReference type="Gene3D" id="3.60.110.10">
    <property type="entry name" value="Carbon-nitrogen hydrolase"/>
    <property type="match status" value="1"/>
</dbReference>
<evidence type="ECO:0000313" key="10">
    <source>
        <dbReference type="EMBL" id="EDM23472.1"/>
    </source>
</evidence>
<name>A0AAI9AH06_9BACT</name>
<dbReference type="PANTHER" id="PTHR38686">
    <property type="entry name" value="APOLIPOPROTEIN N-ACYLTRANSFERASE"/>
    <property type="match status" value="1"/>
</dbReference>
<sequence>MPYKITLFLLILAIILKNKFSFILILIPLFFSKPHIDKPNLKINLITTYIPQDKKWDKNFIPQEIKNNFKHIQNSINREYDVVVLPESAFPIFLNRYPNLIKKLKELSTKITIITGALHLKNNQFYNSTYIFEDKKMIILDKHILVPFGEYIPFPFFQKEINKIFFNGASDYKTSKNFGEFKIKNYTFLNAICYEATIEKLYQKKPKYVIAMSNMAWFMPSIAPILQKLLINIYALKYKKRVYHSLNYYKSYKIPRK</sequence>
<protein>
    <submittedName>
        <fullName evidence="10">Apolipoprotein N-acyltransferase</fullName>
    </submittedName>
</protein>
<dbReference type="PANTHER" id="PTHR38686:SF1">
    <property type="entry name" value="APOLIPOPROTEIN N-ACYLTRANSFERASE"/>
    <property type="match status" value="1"/>
</dbReference>
<dbReference type="Proteomes" id="UP000003288">
    <property type="component" value="Unassembled WGS sequence"/>
</dbReference>
<reference evidence="10 11" key="1">
    <citation type="journal article" date="2011" name="Stand. Genomic Sci.">
        <title>Draft genome sequence of Caminibacter mediatlanticus strain TB-2, an epsilonproteobacterium isolated from a deep-sea hydrothermal vent.</title>
        <authorList>
            <person name="Giovannelli D."/>
            <person name="Ferriera S."/>
            <person name="Johnson J."/>
            <person name="Kravitz S."/>
            <person name="Perez-Rodriguez I."/>
            <person name="Ricci J."/>
            <person name="O'Brien C."/>
            <person name="Voordeckers J.W."/>
            <person name="Bini E."/>
            <person name="Vetriani C."/>
        </authorList>
    </citation>
    <scope>NUCLEOTIDE SEQUENCE [LARGE SCALE GENOMIC DNA]</scope>
    <source>
        <strain evidence="10 11">TB-2</strain>
    </source>
</reference>
<evidence type="ECO:0000256" key="1">
    <source>
        <dbReference type="ARBA" id="ARBA00004651"/>
    </source>
</evidence>
<dbReference type="InterPro" id="IPR036526">
    <property type="entry name" value="C-N_Hydrolase_sf"/>
</dbReference>
<proteinExistence type="inferred from homology"/>
<dbReference type="GO" id="GO:0005886">
    <property type="term" value="C:plasma membrane"/>
    <property type="evidence" value="ECO:0007669"/>
    <property type="project" value="UniProtKB-SubCell"/>
</dbReference>
<dbReference type="GO" id="GO:0016410">
    <property type="term" value="F:N-acyltransferase activity"/>
    <property type="evidence" value="ECO:0007669"/>
    <property type="project" value="InterPro"/>
</dbReference>
<evidence type="ECO:0000256" key="4">
    <source>
        <dbReference type="ARBA" id="ARBA00022679"/>
    </source>
</evidence>
<evidence type="ECO:0000256" key="5">
    <source>
        <dbReference type="ARBA" id="ARBA00022692"/>
    </source>
</evidence>
<keyword evidence="8" id="KW-0012">Acyltransferase</keyword>
<dbReference type="InterPro" id="IPR003010">
    <property type="entry name" value="C-N_Hydrolase"/>
</dbReference>
<keyword evidence="7" id="KW-0472">Membrane</keyword>
<dbReference type="NCBIfam" id="TIGR00546">
    <property type="entry name" value="lnt"/>
    <property type="match status" value="1"/>
</dbReference>
<comment type="subcellular location">
    <subcellularLocation>
        <location evidence="1">Cell membrane</location>
        <topology evidence="1">Multi-pass membrane protein</topology>
    </subcellularLocation>
</comment>
<evidence type="ECO:0000259" key="9">
    <source>
        <dbReference type="PROSITE" id="PS50263"/>
    </source>
</evidence>